<protein>
    <submittedName>
        <fullName evidence="1">Asp_protease domain-containing protein</fullName>
    </submittedName>
</protein>
<dbReference type="OrthoDB" id="1939491at2759"/>
<dbReference type="Gene3D" id="2.40.70.10">
    <property type="entry name" value="Acid Proteases"/>
    <property type="match status" value="1"/>
</dbReference>
<gene>
    <name evidence="1" type="ORF">CFOL_v3_16503</name>
</gene>
<dbReference type="EMBL" id="BDDD01001063">
    <property type="protein sequence ID" value="GAV73016.1"/>
    <property type="molecule type" value="Genomic_DNA"/>
</dbReference>
<dbReference type="InParanoid" id="A0A1Q3BYC9"/>
<dbReference type="PANTHER" id="PTHR12917:SF18">
    <property type="entry name" value="DNA DAMAGE-INDUCIBLE PROTEIN 1-LIKE"/>
    <property type="match status" value="1"/>
</dbReference>
<dbReference type="PANTHER" id="PTHR12917">
    <property type="entry name" value="ASPARTYL PROTEASE DDI-RELATED"/>
    <property type="match status" value="1"/>
</dbReference>
<dbReference type="Proteomes" id="UP000187406">
    <property type="component" value="Unassembled WGS sequence"/>
</dbReference>
<evidence type="ECO:0000313" key="2">
    <source>
        <dbReference type="Proteomes" id="UP000187406"/>
    </source>
</evidence>
<keyword evidence="1" id="KW-0645">Protease</keyword>
<name>A0A1Q3BYC9_CEPFO</name>
<accession>A0A1Q3BYC9</accession>
<comment type="caution">
    <text evidence="1">The sequence shown here is derived from an EMBL/GenBank/DDBJ whole genome shotgun (WGS) entry which is preliminary data.</text>
</comment>
<feature type="non-terminal residue" evidence="1">
    <location>
        <position position="1"/>
    </location>
</feature>
<sequence length="109" mass="11979">RGGLMYVDIEINGKTSQAMVATWVTHKSVEVKEAQRKGMCLMKDTWRLKAVNSKPLATEGLTKDIVLKLGPWGGGVNFTVTPIDDFDMVLGLEFLTQAKTIPIPIASFL</sequence>
<proteinExistence type="predicted"/>
<dbReference type="GO" id="GO:0006508">
    <property type="term" value="P:proteolysis"/>
    <property type="evidence" value="ECO:0007669"/>
    <property type="project" value="UniProtKB-KW"/>
</dbReference>
<evidence type="ECO:0000313" key="1">
    <source>
        <dbReference type="EMBL" id="GAV73016.1"/>
    </source>
</evidence>
<keyword evidence="1" id="KW-0378">Hydrolase</keyword>
<dbReference type="GO" id="GO:0008233">
    <property type="term" value="F:peptidase activity"/>
    <property type="evidence" value="ECO:0007669"/>
    <property type="project" value="UniProtKB-KW"/>
</dbReference>
<dbReference type="AlphaFoldDB" id="A0A1Q3BYC9"/>
<keyword evidence="2" id="KW-1185">Reference proteome</keyword>
<organism evidence="1 2">
    <name type="scientific">Cephalotus follicularis</name>
    <name type="common">Albany pitcher plant</name>
    <dbReference type="NCBI Taxonomy" id="3775"/>
    <lineage>
        <taxon>Eukaryota</taxon>
        <taxon>Viridiplantae</taxon>
        <taxon>Streptophyta</taxon>
        <taxon>Embryophyta</taxon>
        <taxon>Tracheophyta</taxon>
        <taxon>Spermatophyta</taxon>
        <taxon>Magnoliopsida</taxon>
        <taxon>eudicotyledons</taxon>
        <taxon>Gunneridae</taxon>
        <taxon>Pentapetalae</taxon>
        <taxon>rosids</taxon>
        <taxon>fabids</taxon>
        <taxon>Oxalidales</taxon>
        <taxon>Cephalotaceae</taxon>
        <taxon>Cephalotus</taxon>
    </lineage>
</organism>
<dbReference type="InterPro" id="IPR021109">
    <property type="entry name" value="Peptidase_aspartic_dom_sf"/>
</dbReference>
<reference evidence="2" key="1">
    <citation type="submission" date="2016-04" db="EMBL/GenBank/DDBJ databases">
        <title>Cephalotus genome sequencing.</title>
        <authorList>
            <person name="Fukushima K."/>
            <person name="Hasebe M."/>
            <person name="Fang X."/>
        </authorList>
    </citation>
    <scope>NUCLEOTIDE SEQUENCE [LARGE SCALE GENOMIC DNA]</scope>
    <source>
        <strain evidence="2">cv. St1</strain>
    </source>
</reference>